<accession>A0ABQ9DVZ5</accession>
<feature type="region of interest" description="Disordered" evidence="1">
    <location>
        <begin position="1"/>
        <end position="71"/>
    </location>
</feature>
<proteinExistence type="predicted"/>
<feature type="compositionally biased region" description="Basic and acidic residues" evidence="1">
    <location>
        <begin position="7"/>
        <end position="35"/>
    </location>
</feature>
<feature type="compositionally biased region" description="Basic and acidic residues" evidence="1">
    <location>
        <begin position="46"/>
        <end position="65"/>
    </location>
</feature>
<keyword evidence="3" id="KW-1185">Reference proteome</keyword>
<dbReference type="Proteomes" id="UP001145742">
    <property type="component" value="Unassembled WGS sequence"/>
</dbReference>
<evidence type="ECO:0000313" key="3">
    <source>
        <dbReference type="Proteomes" id="UP001145742"/>
    </source>
</evidence>
<evidence type="ECO:0000256" key="1">
    <source>
        <dbReference type="SAM" id="MobiDB-lite"/>
    </source>
</evidence>
<evidence type="ECO:0000313" key="2">
    <source>
        <dbReference type="EMBL" id="KAJ7427569.1"/>
    </source>
</evidence>
<gene>
    <name evidence="2" type="ORF">WISP_05918</name>
</gene>
<protein>
    <submittedName>
        <fullName evidence="2">Uncharacterized protein</fullName>
    </submittedName>
</protein>
<name>A0ABQ9DVZ5_9PASS</name>
<comment type="caution">
    <text evidence="2">The sequence shown here is derived from an EMBL/GenBank/DDBJ whole genome shotgun (WGS) entry which is preliminary data.</text>
</comment>
<dbReference type="EMBL" id="WHWB01031921">
    <property type="protein sequence ID" value="KAJ7427569.1"/>
    <property type="molecule type" value="Genomic_DNA"/>
</dbReference>
<organism evidence="2 3">
    <name type="scientific">Willisornis vidua</name>
    <name type="common">Xingu scale-backed antbird</name>
    <dbReference type="NCBI Taxonomy" id="1566151"/>
    <lineage>
        <taxon>Eukaryota</taxon>
        <taxon>Metazoa</taxon>
        <taxon>Chordata</taxon>
        <taxon>Craniata</taxon>
        <taxon>Vertebrata</taxon>
        <taxon>Euteleostomi</taxon>
        <taxon>Archelosauria</taxon>
        <taxon>Archosauria</taxon>
        <taxon>Dinosauria</taxon>
        <taxon>Saurischia</taxon>
        <taxon>Theropoda</taxon>
        <taxon>Coelurosauria</taxon>
        <taxon>Aves</taxon>
        <taxon>Neognathae</taxon>
        <taxon>Neoaves</taxon>
        <taxon>Telluraves</taxon>
        <taxon>Australaves</taxon>
        <taxon>Passeriformes</taxon>
        <taxon>Thamnophilidae</taxon>
        <taxon>Willisornis</taxon>
    </lineage>
</organism>
<reference evidence="2" key="1">
    <citation type="submission" date="2019-10" db="EMBL/GenBank/DDBJ databases">
        <authorList>
            <person name="Soares A.E.R."/>
            <person name="Aleixo A."/>
            <person name="Schneider P."/>
            <person name="Miyaki C.Y."/>
            <person name="Schneider M.P."/>
            <person name="Mello C."/>
            <person name="Vasconcelos A.T.R."/>
        </authorList>
    </citation>
    <scope>NUCLEOTIDE SEQUENCE</scope>
    <source>
        <tissue evidence="2">Muscle</tissue>
    </source>
</reference>
<sequence>MEEEKEEERREDRRFKESRGERIRGEEIRGEEIQGKGRGGGGRGRGRGEEEKRRGRQEEEKKDAHYQGIIASGNSRHTFRLSGEVIESGEAEKDLWVLVDEKLNMTWQCTLTDQKASCILGYIKGVWPAGTVKTMQKTQIHMLIPSNYEKQYAQTP</sequence>